<dbReference type="Proteomes" id="UP000307943">
    <property type="component" value="Unassembled WGS sequence"/>
</dbReference>
<evidence type="ECO:0000259" key="1">
    <source>
        <dbReference type="Pfam" id="PF00248"/>
    </source>
</evidence>
<dbReference type="PANTHER" id="PTHR43312:SF1">
    <property type="entry name" value="NADP-DEPENDENT OXIDOREDUCTASE DOMAIN-CONTAINING PROTEIN"/>
    <property type="match status" value="1"/>
</dbReference>
<dbReference type="PANTHER" id="PTHR43312">
    <property type="entry name" value="D-THREO-ALDOSE 1-DEHYDROGENASE"/>
    <property type="match status" value="1"/>
</dbReference>
<dbReference type="CDD" id="cd19100">
    <property type="entry name" value="AKR_unchar"/>
    <property type="match status" value="1"/>
</dbReference>
<dbReference type="SUPFAM" id="SSF51430">
    <property type="entry name" value="NAD(P)-linked oxidoreductase"/>
    <property type="match status" value="1"/>
</dbReference>
<dbReference type="OrthoDB" id="9773828at2"/>
<dbReference type="Pfam" id="PF00248">
    <property type="entry name" value="Aldo_ket_red"/>
    <property type="match status" value="1"/>
</dbReference>
<dbReference type="EMBL" id="VDCQ01000051">
    <property type="protein sequence ID" value="TNJ62928.1"/>
    <property type="molecule type" value="Genomic_DNA"/>
</dbReference>
<dbReference type="Gene3D" id="3.20.20.100">
    <property type="entry name" value="NADP-dependent oxidoreductase domain"/>
    <property type="match status" value="1"/>
</dbReference>
<dbReference type="InterPro" id="IPR053135">
    <property type="entry name" value="AKR2_Oxidoreductase"/>
</dbReference>
<sequence length="292" mass="32023">MLKRKMGRIGFESSVLLFGGAKLGSVTQEEADRSIAYALEHGVNHIDTAASYGDSELRLGKWIPEIRNRVFLATKTTQRGRKEAKEDILRSLERLRTDRLDLLQLHSVGTIEELDKCVSSGGALEAALEAKEEGLVTHIGITGHGHFAPAVHLEALRRFDFETVLTPFNYYLYSLPEYRQSFDSLVAETSSKGIPLRVIKAVAKGPWAAGQTRDRATWYEPFGDRRTIDACVHYALSHEGINAFASAGDVGLFPGIVEAVERFGKMDDAEAQALLAAIPDYASPFGSPTSIA</sequence>
<dbReference type="AlphaFoldDB" id="A0A5C4T1D9"/>
<feature type="domain" description="NADP-dependent oxidoreductase" evidence="1">
    <location>
        <begin position="16"/>
        <end position="215"/>
    </location>
</feature>
<protein>
    <submittedName>
        <fullName evidence="2">Aldo/keto reductase</fullName>
    </submittedName>
</protein>
<evidence type="ECO:0000313" key="2">
    <source>
        <dbReference type="EMBL" id="TNJ62928.1"/>
    </source>
</evidence>
<evidence type="ECO:0000313" key="3">
    <source>
        <dbReference type="Proteomes" id="UP000307943"/>
    </source>
</evidence>
<dbReference type="RefSeq" id="WP_139605612.1">
    <property type="nucleotide sequence ID" value="NZ_VDCQ01000051.1"/>
</dbReference>
<reference evidence="2 3" key="1">
    <citation type="submission" date="2019-05" db="EMBL/GenBank/DDBJ databases">
        <title>We sequenced the genome of Paenibacillus hemerocallicola KCTC 33185 for further insight into its adaptation and study the phylogeny of Paenibacillus.</title>
        <authorList>
            <person name="Narsing Rao M.P."/>
        </authorList>
    </citation>
    <scope>NUCLEOTIDE SEQUENCE [LARGE SCALE GENOMIC DNA]</scope>
    <source>
        <strain evidence="2 3">KCTC 33185</strain>
    </source>
</reference>
<comment type="caution">
    <text evidence="2">The sequence shown here is derived from an EMBL/GenBank/DDBJ whole genome shotgun (WGS) entry which is preliminary data.</text>
</comment>
<accession>A0A5C4T1D9</accession>
<dbReference type="InterPro" id="IPR036812">
    <property type="entry name" value="NAD(P)_OxRdtase_dom_sf"/>
</dbReference>
<keyword evidence="3" id="KW-1185">Reference proteome</keyword>
<dbReference type="InterPro" id="IPR023210">
    <property type="entry name" value="NADP_OxRdtase_dom"/>
</dbReference>
<organism evidence="2 3">
    <name type="scientific">Paenibacillus hemerocallicola</name>
    <dbReference type="NCBI Taxonomy" id="1172614"/>
    <lineage>
        <taxon>Bacteria</taxon>
        <taxon>Bacillati</taxon>
        <taxon>Bacillota</taxon>
        <taxon>Bacilli</taxon>
        <taxon>Bacillales</taxon>
        <taxon>Paenibacillaceae</taxon>
        <taxon>Paenibacillus</taxon>
    </lineage>
</organism>
<gene>
    <name evidence="2" type="ORF">FE784_28290</name>
</gene>
<name>A0A5C4T1D9_9BACL</name>
<proteinExistence type="predicted"/>